<dbReference type="InterPro" id="IPR007557">
    <property type="entry name" value="PSP1_C"/>
</dbReference>
<feature type="domain" description="PSP1 C-terminal" evidence="2">
    <location>
        <begin position="61"/>
        <end position="146"/>
    </location>
</feature>
<accession>A0A1Q9JK07</accession>
<dbReference type="OrthoDB" id="9779344at2"/>
<comment type="caution">
    <text evidence="3">The sequence shown here is derived from an EMBL/GenBank/DDBJ whole genome shotgun (WGS) entry which is preliminary data.</text>
</comment>
<proteinExistence type="predicted"/>
<name>A0A1Q9JK07_9FIRM</name>
<dbReference type="InterPro" id="IPR047767">
    <property type="entry name" value="PSP1-like"/>
</dbReference>
<feature type="compositionally biased region" description="Basic and acidic residues" evidence="1">
    <location>
        <begin position="275"/>
        <end position="284"/>
    </location>
</feature>
<keyword evidence="4" id="KW-1185">Reference proteome</keyword>
<dbReference type="Pfam" id="PF04468">
    <property type="entry name" value="PSP1"/>
    <property type="match status" value="1"/>
</dbReference>
<gene>
    <name evidence="3" type="ORF">BHK98_10680</name>
</gene>
<evidence type="ECO:0000313" key="3">
    <source>
        <dbReference type="EMBL" id="OLR56491.1"/>
    </source>
</evidence>
<feature type="region of interest" description="Disordered" evidence="1">
    <location>
        <begin position="275"/>
        <end position="369"/>
    </location>
</feature>
<dbReference type="NCBIfam" id="NF041131">
    <property type="entry name" value="RicT_YaaT_fam"/>
    <property type="match status" value="1"/>
</dbReference>
<feature type="compositionally biased region" description="Basic and acidic residues" evidence="1">
    <location>
        <begin position="355"/>
        <end position="369"/>
    </location>
</feature>
<dbReference type="GO" id="GO:0005737">
    <property type="term" value="C:cytoplasm"/>
    <property type="evidence" value="ECO:0007669"/>
    <property type="project" value="TreeGrafter"/>
</dbReference>
<protein>
    <submittedName>
        <fullName evidence="3">Stage 0 sporulation protein</fullName>
    </submittedName>
</protein>
<dbReference type="AlphaFoldDB" id="A0A1Q9JK07"/>
<reference evidence="3 4" key="1">
    <citation type="journal article" date="2016" name="Appl. Environ. Microbiol.">
        <title>Function and Phylogeny of Bacterial Butyryl Coenzyme A:Acetate Transferases and Their Diversity in the Proximal Colon of Swine.</title>
        <authorList>
            <person name="Trachsel J."/>
            <person name="Bayles D.O."/>
            <person name="Looft T."/>
            <person name="Levine U.Y."/>
            <person name="Allen H.K."/>
        </authorList>
    </citation>
    <scope>NUCLEOTIDE SEQUENCE [LARGE SCALE GENOMIC DNA]</scope>
    <source>
        <strain evidence="3 4">68-3-10</strain>
    </source>
</reference>
<dbReference type="Proteomes" id="UP000187404">
    <property type="component" value="Unassembled WGS sequence"/>
</dbReference>
<dbReference type="PANTHER" id="PTHR43830:SF3">
    <property type="entry name" value="PROTEIN PSP1"/>
    <property type="match status" value="1"/>
</dbReference>
<dbReference type="STRING" id="1261640.BHK98_10680"/>
<evidence type="ECO:0000259" key="2">
    <source>
        <dbReference type="PROSITE" id="PS51411"/>
    </source>
</evidence>
<dbReference type="PROSITE" id="PS51411">
    <property type="entry name" value="PSP1_C"/>
    <property type="match status" value="1"/>
</dbReference>
<feature type="compositionally biased region" description="Basic residues" evidence="1">
    <location>
        <begin position="326"/>
        <end position="336"/>
    </location>
</feature>
<evidence type="ECO:0000313" key="4">
    <source>
        <dbReference type="Proteomes" id="UP000187404"/>
    </source>
</evidence>
<dbReference type="PANTHER" id="PTHR43830">
    <property type="entry name" value="PROTEIN PSP1"/>
    <property type="match status" value="1"/>
</dbReference>
<sequence>MVNVAGVRFKSTGKVYYFDPCDLDVQPGQGVIVETARGMEFGTVTMGITPIKEEDVTRPLKKIVRIAGEKDIARHEENEKKKSRAMKTCQEKIQKHHLEMKLIDVEYTFDNNKIIFYFTADGRVDFRELVKDLAGVFKMRIELRQIGVRDEAKMLGGVGSCGRGLCCATWLSDFQPVSIKMAKVQNLSLNPAKISGVCGRLMCCLKYENDVYSELRKGMPDVNERIETPEGLGKVIESDVLTGKIRVRIYTGEKDDTGADKLSADVYTYKKDEIERFDKKDRKPQNGGNSGAHGKGHDRSGKHHQEHAAPRNGAGGDKSLGNGKAGNRRRRRRKNRRNDGGMNPQESGGGVRGTGNDRDGNERETSAEN</sequence>
<organism evidence="3 4">
    <name type="scientific">Hornefia porci</name>
    <dbReference type="NCBI Taxonomy" id="2652292"/>
    <lineage>
        <taxon>Bacteria</taxon>
        <taxon>Bacillati</taxon>
        <taxon>Bacillota</taxon>
        <taxon>Clostridia</taxon>
        <taxon>Peptostreptococcales</taxon>
        <taxon>Anaerovoracaceae</taxon>
        <taxon>Hornefia</taxon>
    </lineage>
</organism>
<feature type="compositionally biased region" description="Basic residues" evidence="1">
    <location>
        <begin position="294"/>
        <end position="305"/>
    </location>
</feature>
<dbReference type="EMBL" id="MJIE01000001">
    <property type="protein sequence ID" value="OLR56491.1"/>
    <property type="molecule type" value="Genomic_DNA"/>
</dbReference>
<evidence type="ECO:0000256" key="1">
    <source>
        <dbReference type="SAM" id="MobiDB-lite"/>
    </source>
</evidence>